<dbReference type="AlphaFoldDB" id="A0A5M6BSF4"/>
<feature type="compositionally biased region" description="Acidic residues" evidence="1">
    <location>
        <begin position="150"/>
        <end position="166"/>
    </location>
</feature>
<proteinExistence type="predicted"/>
<dbReference type="PANTHER" id="PTHR46603:SF1">
    <property type="entry name" value="ABSCISSION_NOCUT CHECKPOINT REGULATOR"/>
    <property type="match status" value="1"/>
</dbReference>
<feature type="compositionally biased region" description="Basic and acidic residues" evidence="1">
    <location>
        <begin position="167"/>
        <end position="182"/>
    </location>
</feature>
<dbReference type="PANTHER" id="PTHR46603">
    <property type="entry name" value="ABSCISSION/NOCUT CHECKPOINT REGULATOR"/>
    <property type="match status" value="1"/>
</dbReference>
<evidence type="ECO:0000313" key="3">
    <source>
        <dbReference type="Proteomes" id="UP000322225"/>
    </source>
</evidence>
<dbReference type="Proteomes" id="UP000322225">
    <property type="component" value="Chromosome 12"/>
</dbReference>
<dbReference type="RefSeq" id="XP_031858655.1">
    <property type="nucleotide sequence ID" value="XM_032007013.1"/>
</dbReference>
<dbReference type="CDD" id="cd19817">
    <property type="entry name" value="Bbox1_ANCHR-like"/>
    <property type="match status" value="1"/>
</dbReference>
<dbReference type="GeneID" id="43591181"/>
<keyword evidence="3" id="KW-1185">Reference proteome</keyword>
<protein>
    <submittedName>
        <fullName evidence="2">Uncharacterized protein</fullName>
    </submittedName>
</protein>
<evidence type="ECO:0000256" key="1">
    <source>
        <dbReference type="SAM" id="MobiDB-lite"/>
    </source>
</evidence>
<dbReference type="KEGG" id="ksn:43591181"/>
<gene>
    <name evidence="2" type="ORF">CI109_106401</name>
</gene>
<feature type="compositionally biased region" description="Acidic residues" evidence="1">
    <location>
        <begin position="236"/>
        <end position="247"/>
    </location>
</feature>
<reference evidence="2" key="1">
    <citation type="submission" date="2017-08" db="EMBL/GenBank/DDBJ databases">
        <authorList>
            <person name="Cuomo C."/>
            <person name="Billmyre B."/>
            <person name="Heitman J."/>
        </authorList>
    </citation>
    <scope>NUCLEOTIDE SEQUENCE</scope>
    <source>
        <strain evidence="2">CBS 12478</strain>
    </source>
</reference>
<dbReference type="Pfam" id="PF22586">
    <property type="entry name" value="ANCHR-like_BBOX"/>
    <property type="match status" value="1"/>
</dbReference>
<accession>A0A5M6BSF4</accession>
<dbReference type="SUPFAM" id="SSF57845">
    <property type="entry name" value="B-box zinc-binding domain"/>
    <property type="match status" value="1"/>
</dbReference>
<feature type="region of interest" description="Disordered" evidence="1">
    <location>
        <begin position="108"/>
        <end position="282"/>
    </location>
</feature>
<name>A0A5M6BSF4_9TREE</name>
<organism evidence="2 3">
    <name type="scientific">Kwoniella shandongensis</name>
    <dbReference type="NCBI Taxonomy" id="1734106"/>
    <lineage>
        <taxon>Eukaryota</taxon>
        <taxon>Fungi</taxon>
        <taxon>Dikarya</taxon>
        <taxon>Basidiomycota</taxon>
        <taxon>Agaricomycotina</taxon>
        <taxon>Tremellomycetes</taxon>
        <taxon>Tremellales</taxon>
        <taxon>Cryptococcaceae</taxon>
        <taxon>Kwoniella</taxon>
    </lineage>
</organism>
<dbReference type="OrthoDB" id="5407799at2759"/>
<dbReference type="EMBL" id="CP144062">
    <property type="protein sequence ID" value="WWD21913.1"/>
    <property type="molecule type" value="Genomic_DNA"/>
</dbReference>
<feature type="compositionally biased region" description="Polar residues" evidence="1">
    <location>
        <begin position="260"/>
        <end position="272"/>
    </location>
</feature>
<dbReference type="InterPro" id="IPR044553">
    <property type="entry name" value="Bbox1_ANCHR"/>
</dbReference>
<evidence type="ECO:0000313" key="2">
    <source>
        <dbReference type="EMBL" id="WWD21913.1"/>
    </source>
</evidence>
<feature type="compositionally biased region" description="Polar residues" evidence="1">
    <location>
        <begin position="112"/>
        <end position="128"/>
    </location>
</feature>
<reference evidence="2" key="2">
    <citation type="submission" date="2024-01" db="EMBL/GenBank/DDBJ databases">
        <title>Comparative genomics of Cryptococcus and Kwoniella reveals pathogenesis evolution and contrasting modes of karyotype evolution via chromosome fusion or intercentromeric recombination.</title>
        <authorList>
            <person name="Coelho M.A."/>
            <person name="David-Palma M."/>
            <person name="Shea T."/>
            <person name="Bowers K."/>
            <person name="McGinley-Smith S."/>
            <person name="Mohammad A.W."/>
            <person name="Gnirke A."/>
            <person name="Yurkov A.M."/>
            <person name="Nowrousian M."/>
            <person name="Sun S."/>
            <person name="Cuomo C.A."/>
            <person name="Heitman J."/>
        </authorList>
    </citation>
    <scope>NUCLEOTIDE SEQUENCE</scope>
    <source>
        <strain evidence="2">CBS 12478</strain>
    </source>
</reference>
<sequence>MSDEDDLIRRFAALRAPQTTLLDIDPQSKSTAPKATIEEQARKAVEEDEELERIAGGYVPPGSGPTAVDDGEAELRKRRARLRGLAEDDEIATGDEGDQAVEDFLASIASAAEQSPSSTNLYTDTNATGLEREARAALRAASPHVHNDTDGDDEANEEEHEETEEEIITRALEEASLEKLHEPQSPTQSNGDENESQEPKAASSFKDNNHNDDIANDNDVEIGFSFPSLPNHLPVDDTDGHDEEVDDETQKRLDMLLGLTPSSAKPGQTQPKSGLAPPPSAPRFDLPGYNSARDEDTESWCCICNRDAALVCLGCDDDLYCEECWREGHGQGEGKEVGHKVKRFVWGNRRAAAI</sequence>